<dbReference type="InterPro" id="IPR018389">
    <property type="entry name" value="DctP_fam"/>
</dbReference>
<keyword evidence="1" id="KW-0732">Signal</keyword>
<name>A0ABX5LY78_9GAMM</name>
<accession>A0ABX5LY78</accession>
<reference evidence="2 3" key="1">
    <citation type="submission" date="2015-03" db="EMBL/GenBank/DDBJ databases">
        <authorList>
            <person name="Krishnan R."/>
            <person name="Midha S."/>
            <person name="Patil P.B."/>
            <person name="Rameshkumar N."/>
        </authorList>
    </citation>
    <scope>NUCLEOTIDE SEQUENCE [LARGE SCALE GENOMIC DNA]</scope>
    <source>
        <strain evidence="2 3">L1E11</strain>
    </source>
</reference>
<comment type="caution">
    <text evidence="2">The sequence shown here is derived from an EMBL/GenBank/DDBJ whole genome shotgun (WGS) entry which is preliminary data.</text>
</comment>
<dbReference type="PANTHER" id="PTHR33376:SF4">
    <property type="entry name" value="SIALIC ACID-BINDING PERIPLASMIC PROTEIN SIAP"/>
    <property type="match status" value="1"/>
</dbReference>
<dbReference type="PANTHER" id="PTHR33376">
    <property type="match status" value="1"/>
</dbReference>
<dbReference type="NCBIfam" id="NF037995">
    <property type="entry name" value="TRAP_S1"/>
    <property type="match status" value="1"/>
</dbReference>
<dbReference type="Proteomes" id="UP000248090">
    <property type="component" value="Unassembled WGS sequence"/>
</dbReference>
<keyword evidence="3" id="KW-1185">Reference proteome</keyword>
<gene>
    <name evidence="2" type="ORF">WH50_15480</name>
</gene>
<dbReference type="Gene3D" id="3.40.190.170">
    <property type="entry name" value="Bacterial extracellular solute-binding protein, family 7"/>
    <property type="match status" value="1"/>
</dbReference>
<dbReference type="Pfam" id="PF03480">
    <property type="entry name" value="DctP"/>
    <property type="match status" value="1"/>
</dbReference>
<evidence type="ECO:0000256" key="1">
    <source>
        <dbReference type="ARBA" id="ARBA00022729"/>
    </source>
</evidence>
<sequence>MGAVGVLAISVSQYVWSADTWDMPLAYPATNYHSETAAAFAKEVNEKAGSEINIVTHPNGSLFKGGEIFGAVRRGLAPIGERLMSSLGNEDPIFEIDAVPFIATSFDASWKLYQASKPALEKVMAEKGVKLLYTVPWPPQGLYTKKALTSLDDMKGVKFRAYSPMTDQVAQLMGAVPTKIEAAEVSQAFATGVAESMISSASTGYDTKLWEYVNYWYDVQAWLPKNMVFVNLKAWDKLSPETQKVMQEAADHAEKAGWDKAKELTGWYKDQLKANGMQTLAAPEAVTTGFEKIGKEVLSDWLKKSGSNGQEAIDAYNKM</sequence>
<dbReference type="CDD" id="cd13602">
    <property type="entry name" value="PBP2_TRAP_BpDctp6_7"/>
    <property type="match status" value="1"/>
</dbReference>
<protein>
    <submittedName>
        <fullName evidence="2">C4-dicarboxylate ABC transporter substrate-binding protein</fullName>
    </submittedName>
</protein>
<proteinExistence type="predicted"/>
<evidence type="ECO:0000313" key="3">
    <source>
        <dbReference type="Proteomes" id="UP000248090"/>
    </source>
</evidence>
<dbReference type="InterPro" id="IPR038404">
    <property type="entry name" value="TRAP_DctP_sf"/>
</dbReference>
<evidence type="ECO:0000313" key="2">
    <source>
        <dbReference type="EMBL" id="PXF30408.1"/>
    </source>
</evidence>
<dbReference type="EMBL" id="LAPT01000077">
    <property type="protein sequence ID" value="PXF30408.1"/>
    <property type="molecule type" value="Genomic_DNA"/>
</dbReference>
<organism evidence="2 3">
    <name type="scientific">Pokkaliibacter plantistimulans</name>
    <dbReference type="NCBI Taxonomy" id="1635171"/>
    <lineage>
        <taxon>Bacteria</taxon>
        <taxon>Pseudomonadati</taxon>
        <taxon>Pseudomonadota</taxon>
        <taxon>Gammaproteobacteria</taxon>
        <taxon>Oceanospirillales</taxon>
        <taxon>Balneatrichaceae</taxon>
        <taxon>Pokkaliibacter</taxon>
    </lineage>
</organism>